<sequence length="119" mass="13701">MDDGASRRSGYGTDRDTNWAAHRLQKMMRCLCQRTDDLYEKIHFLQEKRLSLADGKVHHEAQFVEELNARLKNAQLAIDNQIVYLQVVAGAIQQEAVYYADLLNGREPPLEDTEWPQIG</sequence>
<dbReference type="AlphaFoldDB" id="A0A388LCI0"/>
<dbReference type="EMBL" id="BFEA01000334">
    <property type="protein sequence ID" value="GBG80019.1"/>
    <property type="molecule type" value="Genomic_DNA"/>
</dbReference>
<gene>
    <name evidence="1" type="ORF">CBR_g30280</name>
</gene>
<evidence type="ECO:0000313" key="1">
    <source>
        <dbReference type="EMBL" id="GBG80019.1"/>
    </source>
</evidence>
<evidence type="ECO:0000313" key="2">
    <source>
        <dbReference type="Proteomes" id="UP000265515"/>
    </source>
</evidence>
<accession>A0A388LCI0</accession>
<comment type="caution">
    <text evidence="1">The sequence shown here is derived from an EMBL/GenBank/DDBJ whole genome shotgun (WGS) entry which is preliminary data.</text>
</comment>
<proteinExistence type="predicted"/>
<keyword evidence="2" id="KW-1185">Reference proteome</keyword>
<name>A0A388LCI0_CHABU</name>
<reference evidence="1 2" key="1">
    <citation type="journal article" date="2018" name="Cell">
        <title>The Chara Genome: Secondary Complexity and Implications for Plant Terrestrialization.</title>
        <authorList>
            <person name="Nishiyama T."/>
            <person name="Sakayama H."/>
            <person name="Vries J.D."/>
            <person name="Buschmann H."/>
            <person name="Saint-Marcoux D."/>
            <person name="Ullrich K.K."/>
            <person name="Haas F.B."/>
            <person name="Vanderstraeten L."/>
            <person name="Becker D."/>
            <person name="Lang D."/>
            <person name="Vosolsobe S."/>
            <person name="Rombauts S."/>
            <person name="Wilhelmsson P.K.I."/>
            <person name="Janitza P."/>
            <person name="Kern R."/>
            <person name="Heyl A."/>
            <person name="Rumpler F."/>
            <person name="Villalobos L.I.A.C."/>
            <person name="Clay J.M."/>
            <person name="Skokan R."/>
            <person name="Toyoda A."/>
            <person name="Suzuki Y."/>
            <person name="Kagoshima H."/>
            <person name="Schijlen E."/>
            <person name="Tajeshwar N."/>
            <person name="Catarino B."/>
            <person name="Hetherington A.J."/>
            <person name="Saltykova A."/>
            <person name="Bonnot C."/>
            <person name="Breuninger H."/>
            <person name="Symeonidi A."/>
            <person name="Radhakrishnan G.V."/>
            <person name="Van Nieuwerburgh F."/>
            <person name="Deforce D."/>
            <person name="Chang C."/>
            <person name="Karol K.G."/>
            <person name="Hedrich R."/>
            <person name="Ulvskov P."/>
            <person name="Glockner G."/>
            <person name="Delwiche C.F."/>
            <person name="Petrasek J."/>
            <person name="Van de Peer Y."/>
            <person name="Friml J."/>
            <person name="Beilby M."/>
            <person name="Dolan L."/>
            <person name="Kohara Y."/>
            <person name="Sugano S."/>
            <person name="Fujiyama A."/>
            <person name="Delaux P.-M."/>
            <person name="Quint M."/>
            <person name="TheiBen G."/>
            <person name="Hagemann M."/>
            <person name="Harholt J."/>
            <person name="Dunand C."/>
            <person name="Zachgo S."/>
            <person name="Langdale J."/>
            <person name="Maumus F."/>
            <person name="Straeten D.V.D."/>
            <person name="Gould S.B."/>
            <person name="Rensing S.A."/>
        </authorList>
    </citation>
    <scope>NUCLEOTIDE SEQUENCE [LARGE SCALE GENOMIC DNA]</scope>
    <source>
        <strain evidence="1 2">S276</strain>
    </source>
</reference>
<dbReference type="Proteomes" id="UP000265515">
    <property type="component" value="Unassembled WGS sequence"/>
</dbReference>
<dbReference type="Gramene" id="GBG80019">
    <property type="protein sequence ID" value="GBG80019"/>
    <property type="gene ID" value="CBR_g30280"/>
</dbReference>
<protein>
    <submittedName>
        <fullName evidence="1">Uncharacterized protein</fullName>
    </submittedName>
</protein>
<organism evidence="1 2">
    <name type="scientific">Chara braunii</name>
    <name type="common">Braun's stonewort</name>
    <dbReference type="NCBI Taxonomy" id="69332"/>
    <lineage>
        <taxon>Eukaryota</taxon>
        <taxon>Viridiplantae</taxon>
        <taxon>Streptophyta</taxon>
        <taxon>Charophyceae</taxon>
        <taxon>Charales</taxon>
        <taxon>Characeae</taxon>
        <taxon>Chara</taxon>
    </lineage>
</organism>